<evidence type="ECO:0000256" key="4">
    <source>
        <dbReference type="ARBA" id="ARBA00022553"/>
    </source>
</evidence>
<dbReference type="InterPro" id="IPR050428">
    <property type="entry name" value="TCS_sensor_his_kinase"/>
</dbReference>
<dbReference type="AlphaFoldDB" id="A0A2W7MZI2"/>
<dbReference type="InterPro" id="IPR003660">
    <property type="entry name" value="HAMP_dom"/>
</dbReference>
<comment type="caution">
    <text evidence="14">The sequence shown here is derived from an EMBL/GenBank/DDBJ whole genome shotgun (WGS) entry which is preliminary data.</text>
</comment>
<evidence type="ECO:0000313" key="15">
    <source>
        <dbReference type="Proteomes" id="UP000248916"/>
    </source>
</evidence>
<evidence type="ECO:0000256" key="2">
    <source>
        <dbReference type="ARBA" id="ARBA00004370"/>
    </source>
</evidence>
<dbReference type="SMART" id="SM00388">
    <property type="entry name" value="HisKA"/>
    <property type="match status" value="1"/>
</dbReference>
<keyword evidence="7 14" id="KW-0418">Kinase</keyword>
<comment type="subcellular location">
    <subcellularLocation>
        <location evidence="2">Membrane</location>
    </subcellularLocation>
</comment>
<dbReference type="Proteomes" id="UP000248916">
    <property type="component" value="Unassembled WGS sequence"/>
</dbReference>
<sequence length="461" mass="49393">MKSRSGPSPWRSTPMRLTVLLIAIFSVSSLTSFGIAYWVIRSNFDTILKAQVHQAIVSYETMSETEGLRERLVADAGATDPATMALVYVADDGTRIANVVTFPSIDGYTIVPEQAVTARGGEIADSYLALDARVGDGRLIVALTREQVIEMGEIFSTVFLVSLLPTLAIASVTGLLTAGRARDRIEGIRQVLGRLTDGNLSARAHVAGSGREDLDEIALDVNAMAQAQEAQVSSLKQISADIAHDLKTPIQRVAVHLDRLEKTSLDADQRMIVARALDETDRIVKTFQSLLQIAQIEGGHVRERFTPVSLRAIVEDMVDVFGPAAEESGHGLTLELSGPEAFGIAGDRQLLSQVLANLIENALRHVPAGGHVAVGLTRIAGRVELSVRDDGPGIPDHERGNVLRRLYRLERSRTSEGNGLGLALVAAICELHGAELALTDNVPGLAVVMTFPAPSKPSGKT</sequence>
<keyword evidence="9" id="KW-0902">Two-component regulatory system</keyword>
<dbReference type="InterPro" id="IPR004358">
    <property type="entry name" value="Sig_transdc_His_kin-like_C"/>
</dbReference>
<evidence type="ECO:0000256" key="3">
    <source>
        <dbReference type="ARBA" id="ARBA00012438"/>
    </source>
</evidence>
<dbReference type="SMART" id="SM00387">
    <property type="entry name" value="HATPase_c"/>
    <property type="match status" value="1"/>
</dbReference>
<evidence type="ECO:0000313" key="14">
    <source>
        <dbReference type="EMBL" id="PZX12993.1"/>
    </source>
</evidence>
<dbReference type="PROSITE" id="PS50109">
    <property type="entry name" value="HIS_KIN"/>
    <property type="match status" value="1"/>
</dbReference>
<dbReference type="Gene3D" id="1.10.287.130">
    <property type="match status" value="1"/>
</dbReference>
<gene>
    <name evidence="14" type="ORF">LX81_03370</name>
</gene>
<evidence type="ECO:0000256" key="9">
    <source>
        <dbReference type="ARBA" id="ARBA00023012"/>
    </source>
</evidence>
<keyword evidence="6 11" id="KW-0812">Transmembrane</keyword>
<feature type="domain" description="HAMP" evidence="13">
    <location>
        <begin position="179"/>
        <end position="233"/>
    </location>
</feature>
<dbReference type="PANTHER" id="PTHR45436">
    <property type="entry name" value="SENSOR HISTIDINE KINASE YKOH"/>
    <property type="match status" value="1"/>
</dbReference>
<dbReference type="EC" id="2.7.13.3" evidence="3"/>
<evidence type="ECO:0000256" key="10">
    <source>
        <dbReference type="ARBA" id="ARBA00023136"/>
    </source>
</evidence>
<proteinExistence type="predicted"/>
<dbReference type="Pfam" id="PF00512">
    <property type="entry name" value="HisKA"/>
    <property type="match status" value="1"/>
</dbReference>
<keyword evidence="10 11" id="KW-0472">Membrane</keyword>
<dbReference type="InterPro" id="IPR003594">
    <property type="entry name" value="HATPase_dom"/>
</dbReference>
<dbReference type="GO" id="GO:0005886">
    <property type="term" value="C:plasma membrane"/>
    <property type="evidence" value="ECO:0007669"/>
    <property type="project" value="TreeGrafter"/>
</dbReference>
<dbReference type="EMBL" id="QKZL01000020">
    <property type="protein sequence ID" value="PZX12993.1"/>
    <property type="molecule type" value="Genomic_DNA"/>
</dbReference>
<dbReference type="OrthoDB" id="9815202at2"/>
<reference evidence="14 15" key="1">
    <citation type="submission" date="2018-06" db="EMBL/GenBank/DDBJ databases">
        <title>Genomic Encyclopedia of Archaeal and Bacterial Type Strains, Phase II (KMG-II): from individual species to whole genera.</title>
        <authorList>
            <person name="Goeker M."/>
        </authorList>
    </citation>
    <scope>NUCLEOTIDE SEQUENCE [LARGE SCALE GENOMIC DNA]</scope>
    <source>
        <strain evidence="14 15">DSM 22009</strain>
    </source>
</reference>
<dbReference type="PROSITE" id="PS50885">
    <property type="entry name" value="HAMP"/>
    <property type="match status" value="1"/>
</dbReference>
<organism evidence="14 15">
    <name type="scientific">Palleronia aestuarii</name>
    <dbReference type="NCBI Taxonomy" id="568105"/>
    <lineage>
        <taxon>Bacteria</taxon>
        <taxon>Pseudomonadati</taxon>
        <taxon>Pseudomonadota</taxon>
        <taxon>Alphaproteobacteria</taxon>
        <taxon>Rhodobacterales</taxon>
        <taxon>Roseobacteraceae</taxon>
        <taxon>Palleronia</taxon>
    </lineage>
</organism>
<evidence type="ECO:0000256" key="5">
    <source>
        <dbReference type="ARBA" id="ARBA00022679"/>
    </source>
</evidence>
<dbReference type="InterPro" id="IPR036097">
    <property type="entry name" value="HisK_dim/P_sf"/>
</dbReference>
<dbReference type="SUPFAM" id="SSF55874">
    <property type="entry name" value="ATPase domain of HSP90 chaperone/DNA topoisomerase II/histidine kinase"/>
    <property type="match status" value="1"/>
</dbReference>
<evidence type="ECO:0000256" key="8">
    <source>
        <dbReference type="ARBA" id="ARBA00022989"/>
    </source>
</evidence>
<comment type="catalytic activity">
    <reaction evidence="1">
        <text>ATP + protein L-histidine = ADP + protein N-phospho-L-histidine.</text>
        <dbReference type="EC" id="2.7.13.3"/>
    </reaction>
</comment>
<feature type="domain" description="Histidine kinase" evidence="12">
    <location>
        <begin position="241"/>
        <end position="455"/>
    </location>
</feature>
<dbReference type="RefSeq" id="WP_111538437.1">
    <property type="nucleotide sequence ID" value="NZ_QKZL01000020.1"/>
</dbReference>
<dbReference type="CDD" id="cd00075">
    <property type="entry name" value="HATPase"/>
    <property type="match status" value="1"/>
</dbReference>
<dbReference type="Gene3D" id="3.30.565.10">
    <property type="entry name" value="Histidine kinase-like ATPase, C-terminal domain"/>
    <property type="match status" value="1"/>
</dbReference>
<dbReference type="InterPro" id="IPR036890">
    <property type="entry name" value="HATPase_C_sf"/>
</dbReference>
<evidence type="ECO:0000256" key="6">
    <source>
        <dbReference type="ARBA" id="ARBA00022692"/>
    </source>
</evidence>
<accession>A0A2W7MZI2</accession>
<protein>
    <recommendedName>
        <fullName evidence="3">histidine kinase</fullName>
        <ecNumber evidence="3">2.7.13.3</ecNumber>
    </recommendedName>
</protein>
<dbReference type="PANTHER" id="PTHR45436:SF8">
    <property type="entry name" value="HISTIDINE KINASE"/>
    <property type="match status" value="1"/>
</dbReference>
<evidence type="ECO:0000256" key="1">
    <source>
        <dbReference type="ARBA" id="ARBA00000085"/>
    </source>
</evidence>
<dbReference type="PRINTS" id="PR00344">
    <property type="entry name" value="BCTRLSENSOR"/>
</dbReference>
<keyword evidence="15" id="KW-1185">Reference proteome</keyword>
<feature type="transmembrane region" description="Helical" evidence="11">
    <location>
        <begin position="154"/>
        <end position="176"/>
    </location>
</feature>
<evidence type="ECO:0000259" key="12">
    <source>
        <dbReference type="PROSITE" id="PS50109"/>
    </source>
</evidence>
<dbReference type="InterPro" id="IPR005467">
    <property type="entry name" value="His_kinase_dom"/>
</dbReference>
<keyword evidence="8 11" id="KW-1133">Transmembrane helix</keyword>
<keyword evidence="5" id="KW-0808">Transferase</keyword>
<dbReference type="Pfam" id="PF02518">
    <property type="entry name" value="HATPase_c"/>
    <property type="match status" value="1"/>
</dbReference>
<dbReference type="Gene3D" id="6.10.340.10">
    <property type="match status" value="1"/>
</dbReference>
<dbReference type="CDD" id="cd00082">
    <property type="entry name" value="HisKA"/>
    <property type="match status" value="1"/>
</dbReference>
<feature type="transmembrane region" description="Helical" evidence="11">
    <location>
        <begin position="20"/>
        <end position="40"/>
    </location>
</feature>
<keyword evidence="4" id="KW-0597">Phosphoprotein</keyword>
<dbReference type="InterPro" id="IPR003661">
    <property type="entry name" value="HisK_dim/P_dom"/>
</dbReference>
<evidence type="ECO:0000256" key="7">
    <source>
        <dbReference type="ARBA" id="ARBA00022777"/>
    </source>
</evidence>
<evidence type="ECO:0000259" key="13">
    <source>
        <dbReference type="PROSITE" id="PS50885"/>
    </source>
</evidence>
<dbReference type="SUPFAM" id="SSF47384">
    <property type="entry name" value="Homodimeric domain of signal transducing histidine kinase"/>
    <property type="match status" value="1"/>
</dbReference>
<evidence type="ECO:0000256" key="11">
    <source>
        <dbReference type="SAM" id="Phobius"/>
    </source>
</evidence>
<name>A0A2W7MZI2_9RHOB</name>
<dbReference type="GO" id="GO:0000155">
    <property type="term" value="F:phosphorelay sensor kinase activity"/>
    <property type="evidence" value="ECO:0007669"/>
    <property type="project" value="InterPro"/>
</dbReference>